<dbReference type="AlphaFoldDB" id="Q94559"/>
<dbReference type="InterPro" id="IPR038717">
    <property type="entry name" value="Tc1-like_DDE_dom"/>
</dbReference>
<sequence length="382" mass="44705">MSAAVEILNNEASKRYEQAIKHTEDKKLDRIDINEQAAHQIPKLDIYVHKSCFDAKVKTKRGSFRSKNMKKFSSNIIIIEKMLMVDERSLEYVSKWLGMSVKTFKTCLDRYFRSKSINKDKSRENMKLKLQRSARVKELAELYISRKQGRCITTKAIRDFANEEIKDNSIKEFSYYEIKRCLVDDLGYSWQRGNTRPPSSLRPNIGEGKQVFKQFIKQLEVCKFTVVYIDECSFNRSALPLYTWHAKGTEAPKLIRSSNQRYNCIAAQVCNHKLFHVKQDTTKEDSFIEFLENLHDKLRTILSKRQLSKRTIYVFDNASIHLTQKVVKCVTDRKMVCFTIPPYCPELNKVEHTFGLLKNNLSKDNLASRDFLYLIKKNIEGC</sequence>
<dbReference type="Gene3D" id="3.30.420.10">
    <property type="entry name" value="Ribonuclease H-like superfamily/Ribonuclease H"/>
    <property type="match status" value="1"/>
</dbReference>
<dbReference type="InterPro" id="IPR036397">
    <property type="entry name" value="RNaseH_sf"/>
</dbReference>
<proteinExistence type="predicted"/>
<dbReference type="PANTHER" id="PTHR46564:SF1">
    <property type="entry name" value="TRANSPOSASE"/>
    <property type="match status" value="1"/>
</dbReference>
<evidence type="ECO:0000313" key="2">
    <source>
        <dbReference type="EMBL" id="AAA62601.1"/>
    </source>
</evidence>
<evidence type="ECO:0000259" key="1">
    <source>
        <dbReference type="Pfam" id="PF13358"/>
    </source>
</evidence>
<dbReference type="PANTHER" id="PTHR46564">
    <property type="entry name" value="TRANSPOSASE"/>
    <property type="match status" value="1"/>
</dbReference>
<feature type="domain" description="Tc1-like transposase DDE" evidence="1">
    <location>
        <begin position="226"/>
        <end position="367"/>
    </location>
</feature>
<dbReference type="GO" id="GO:0003676">
    <property type="term" value="F:nucleic acid binding"/>
    <property type="evidence" value="ECO:0007669"/>
    <property type="project" value="InterPro"/>
</dbReference>
<dbReference type="Pfam" id="PF13358">
    <property type="entry name" value="DDE_3"/>
    <property type="match status" value="1"/>
</dbReference>
<protein>
    <submittedName>
        <fullName evidence="2">ORF1</fullName>
    </submittedName>
</protein>
<accession>Q94559</accession>
<organism evidence="2">
    <name type="scientific">Euplotes crassus</name>
    <dbReference type="NCBI Taxonomy" id="5936"/>
    <lineage>
        <taxon>Eukaryota</taxon>
        <taxon>Sar</taxon>
        <taxon>Alveolata</taxon>
        <taxon>Ciliophora</taxon>
        <taxon>Intramacronucleata</taxon>
        <taxon>Spirotrichea</taxon>
        <taxon>Hypotrichia</taxon>
        <taxon>Euplotida</taxon>
        <taxon>Euplotidae</taxon>
        <taxon>Moneuplotes</taxon>
    </lineage>
</organism>
<name>Q94559_EUPCR</name>
<reference evidence="2" key="1">
    <citation type="journal article" date="1993" name="Gene">
        <title>Structures of the Euplotes crassus Tec1 and Tec2 elements: identification of putative transposase coding regions.</title>
        <authorList>
            <person name="Jahn C.L."/>
            <person name="Doktor S.Z."/>
            <person name="Frels J.S."/>
            <person name="Jaraczewski J.W."/>
            <person name="Krikau M.F."/>
        </authorList>
    </citation>
    <scope>NUCLEOTIDE SEQUENCE</scope>
</reference>
<dbReference type="EMBL" id="L03359">
    <property type="protein sequence ID" value="AAA62601.1"/>
    <property type="molecule type" value="Genomic_DNA"/>
</dbReference>